<evidence type="ECO:0000313" key="5">
    <source>
        <dbReference type="Proteomes" id="UP000198854"/>
    </source>
</evidence>
<dbReference type="OrthoDB" id="326501at2"/>
<dbReference type="SUPFAM" id="SSF55729">
    <property type="entry name" value="Acyl-CoA N-acyltransferases (Nat)"/>
    <property type="match status" value="1"/>
</dbReference>
<dbReference type="PANTHER" id="PTHR43420:SF51">
    <property type="entry name" value="PEPTIDYL-LYSINE N-ACETYLTRANSFERASE YIAC"/>
    <property type="match status" value="1"/>
</dbReference>
<dbReference type="InterPro" id="IPR000182">
    <property type="entry name" value="GNAT_dom"/>
</dbReference>
<evidence type="ECO:0000256" key="2">
    <source>
        <dbReference type="ARBA" id="ARBA00023315"/>
    </source>
</evidence>
<dbReference type="InterPro" id="IPR016181">
    <property type="entry name" value="Acyl_CoA_acyltransferase"/>
</dbReference>
<proteinExistence type="predicted"/>
<dbReference type="STRING" id="861298.SAMN04488136_1204"/>
<keyword evidence="5" id="KW-1185">Reference proteome</keyword>
<feature type="domain" description="N-acetyltransferase" evidence="3">
    <location>
        <begin position="1"/>
        <end position="158"/>
    </location>
</feature>
<dbReference type="PANTHER" id="PTHR43420">
    <property type="entry name" value="ACETYLTRANSFERASE"/>
    <property type="match status" value="1"/>
</dbReference>
<name>A0A1G8DHZ8_9VIBR</name>
<evidence type="ECO:0000256" key="1">
    <source>
        <dbReference type="ARBA" id="ARBA00022679"/>
    </source>
</evidence>
<reference evidence="4 5" key="1">
    <citation type="submission" date="2016-10" db="EMBL/GenBank/DDBJ databases">
        <authorList>
            <person name="de Groot N.N."/>
        </authorList>
    </citation>
    <scope>NUCLEOTIDE SEQUENCE [LARGE SCALE GENOMIC DNA]</scope>
    <source>
        <strain evidence="4 5">CGMCC 1.10228</strain>
    </source>
</reference>
<dbReference type="CDD" id="cd04301">
    <property type="entry name" value="NAT_SF"/>
    <property type="match status" value="1"/>
</dbReference>
<dbReference type="GO" id="GO:0016747">
    <property type="term" value="F:acyltransferase activity, transferring groups other than amino-acyl groups"/>
    <property type="evidence" value="ECO:0007669"/>
    <property type="project" value="InterPro"/>
</dbReference>
<dbReference type="RefSeq" id="WP_093275937.1">
    <property type="nucleotide sequence ID" value="NZ_FNDD01000020.1"/>
</dbReference>
<evidence type="ECO:0000313" key="4">
    <source>
        <dbReference type="EMBL" id="SDH57293.1"/>
    </source>
</evidence>
<evidence type="ECO:0000259" key="3">
    <source>
        <dbReference type="PROSITE" id="PS51186"/>
    </source>
</evidence>
<keyword evidence="2" id="KW-0012">Acyltransferase</keyword>
<protein>
    <submittedName>
        <fullName evidence="4">Protein N-acetyltransferase, RimJ/RimL family</fullName>
    </submittedName>
</protein>
<dbReference type="AlphaFoldDB" id="A0A1G8DHZ8"/>
<keyword evidence="1 4" id="KW-0808">Transferase</keyword>
<sequence length="158" mass="18060">MELRAFEKDDYALLIDWIDSDQLNYLWGGPTFQFPLDYDQINQHCLKAEVLPFVCVVDGKNAGYIELFKVADGHYRICRVFVANDFRGRGVSKPMLKQLMELAKTQYSAHLLSLAVFAHNDVAKHCYQSLGFEVTSEEAGTRSFAGQAWRLLKMEKSV</sequence>
<dbReference type="Gene3D" id="3.40.630.30">
    <property type="match status" value="1"/>
</dbReference>
<dbReference type="PROSITE" id="PS51186">
    <property type="entry name" value="GNAT"/>
    <property type="match status" value="1"/>
</dbReference>
<dbReference type="EMBL" id="FNDD01000020">
    <property type="protein sequence ID" value="SDH57293.1"/>
    <property type="molecule type" value="Genomic_DNA"/>
</dbReference>
<accession>A0A1G8DHZ8</accession>
<dbReference type="Pfam" id="PF00583">
    <property type="entry name" value="Acetyltransf_1"/>
    <property type="match status" value="1"/>
</dbReference>
<dbReference type="InterPro" id="IPR050680">
    <property type="entry name" value="YpeA/RimI_acetyltransf"/>
</dbReference>
<gene>
    <name evidence="4" type="ORF">SAMN04488136_1204</name>
</gene>
<organism evidence="4 5">
    <name type="scientific">Vibrio xiamenensis</name>
    <dbReference type="NCBI Taxonomy" id="861298"/>
    <lineage>
        <taxon>Bacteria</taxon>
        <taxon>Pseudomonadati</taxon>
        <taxon>Pseudomonadota</taxon>
        <taxon>Gammaproteobacteria</taxon>
        <taxon>Vibrionales</taxon>
        <taxon>Vibrionaceae</taxon>
        <taxon>Vibrio</taxon>
    </lineage>
</organism>
<dbReference type="Proteomes" id="UP000198854">
    <property type="component" value="Unassembled WGS sequence"/>
</dbReference>